<keyword evidence="4" id="KW-1003">Cell membrane</keyword>
<proteinExistence type="inferred from homology"/>
<dbReference type="InterPro" id="IPR006990">
    <property type="entry name" value="Tweety"/>
</dbReference>
<keyword evidence="5" id="KW-0812">Transmembrane</keyword>
<evidence type="ECO:0000313" key="13">
    <source>
        <dbReference type="EnsemblMetazoa" id="AARA004743-PA"/>
    </source>
</evidence>
<evidence type="ECO:0000256" key="7">
    <source>
        <dbReference type="ARBA" id="ARBA00023065"/>
    </source>
</evidence>
<accession>A0A182HTY3</accession>
<dbReference type="VEuPathDB" id="VectorBase:AARA21_003563"/>
<keyword evidence="6" id="KW-1133">Transmembrane helix</keyword>
<evidence type="ECO:0000256" key="10">
    <source>
        <dbReference type="ARBA" id="ARBA00023180"/>
    </source>
</evidence>
<dbReference type="EMBL" id="APCN01000591">
    <property type="status" value="NOT_ANNOTATED_CDS"/>
    <property type="molecule type" value="Genomic_DNA"/>
</dbReference>
<protein>
    <submittedName>
        <fullName evidence="13">Protein tweety homolog</fullName>
    </submittedName>
</protein>
<keyword evidence="10" id="KW-0325">Glycoprotein</keyword>
<evidence type="ECO:0000256" key="5">
    <source>
        <dbReference type="ARBA" id="ARBA00022692"/>
    </source>
</evidence>
<evidence type="ECO:0000256" key="8">
    <source>
        <dbReference type="ARBA" id="ARBA00023136"/>
    </source>
</evidence>
<dbReference type="EnsemblMetazoa" id="AARA004743-RA">
    <property type="protein sequence ID" value="AARA004743-PA"/>
    <property type="gene ID" value="AARA004743"/>
</dbReference>
<evidence type="ECO:0000256" key="9">
    <source>
        <dbReference type="ARBA" id="ARBA00023173"/>
    </source>
</evidence>
<evidence type="ECO:0000256" key="2">
    <source>
        <dbReference type="ARBA" id="ARBA00009849"/>
    </source>
</evidence>
<keyword evidence="14" id="KW-1185">Reference proteome</keyword>
<dbReference type="VEuPathDB" id="VectorBase:AARA004743"/>
<dbReference type="AlphaFoldDB" id="A0A182HTY3"/>
<keyword evidence="9" id="KW-0869">Chloride channel</keyword>
<comment type="similarity">
    <text evidence="2">Belongs to the tweety family.</text>
</comment>
<organism evidence="13 14">
    <name type="scientific">Anopheles arabiensis</name>
    <name type="common">Mosquito</name>
    <dbReference type="NCBI Taxonomy" id="7173"/>
    <lineage>
        <taxon>Eukaryota</taxon>
        <taxon>Metazoa</taxon>
        <taxon>Ecdysozoa</taxon>
        <taxon>Arthropoda</taxon>
        <taxon>Hexapoda</taxon>
        <taxon>Insecta</taxon>
        <taxon>Pterygota</taxon>
        <taxon>Neoptera</taxon>
        <taxon>Endopterygota</taxon>
        <taxon>Diptera</taxon>
        <taxon>Nematocera</taxon>
        <taxon>Culicoidea</taxon>
        <taxon>Culicidae</taxon>
        <taxon>Anophelinae</taxon>
        <taxon>Anopheles</taxon>
    </lineage>
</organism>
<dbReference type="Proteomes" id="UP000075840">
    <property type="component" value="Unassembled WGS sequence"/>
</dbReference>
<evidence type="ECO:0000256" key="3">
    <source>
        <dbReference type="ARBA" id="ARBA00022448"/>
    </source>
</evidence>
<dbReference type="GO" id="GO:0005886">
    <property type="term" value="C:plasma membrane"/>
    <property type="evidence" value="ECO:0007669"/>
    <property type="project" value="UniProtKB-SubCell"/>
</dbReference>
<keyword evidence="11" id="KW-0868">Chloride</keyword>
<dbReference type="GO" id="GO:0005254">
    <property type="term" value="F:chloride channel activity"/>
    <property type="evidence" value="ECO:0007669"/>
    <property type="project" value="UniProtKB-KW"/>
</dbReference>
<name>A0A182HTY3_ANOAR</name>
<dbReference type="GO" id="GO:0034707">
    <property type="term" value="C:chloride channel complex"/>
    <property type="evidence" value="ECO:0007669"/>
    <property type="project" value="UniProtKB-KW"/>
</dbReference>
<evidence type="ECO:0000256" key="4">
    <source>
        <dbReference type="ARBA" id="ARBA00022475"/>
    </source>
</evidence>
<dbReference type="Pfam" id="PF04906">
    <property type="entry name" value="Tweety"/>
    <property type="match status" value="1"/>
</dbReference>
<comment type="subcellular location">
    <subcellularLocation>
        <location evidence="1">Cell membrane</location>
        <topology evidence="1">Multi-pass membrane protein</topology>
    </subcellularLocation>
</comment>
<keyword evidence="7" id="KW-0406">Ion transport</keyword>
<sequence length="80" mass="8808">MQYGNVIMEHHQPAPSFLVQLLHSVPHINITLHRVNDTFNPNSTVYTEDRDQRCSSECAPTSSATVTFCIGCSSTPSALC</sequence>
<evidence type="ECO:0000256" key="6">
    <source>
        <dbReference type="ARBA" id="ARBA00022989"/>
    </source>
</evidence>
<reference evidence="13" key="1">
    <citation type="submission" date="2022-08" db="UniProtKB">
        <authorList>
            <consortium name="EnsemblMetazoa"/>
        </authorList>
    </citation>
    <scope>IDENTIFICATION</scope>
    <source>
        <strain evidence="13">Dongola</strain>
    </source>
</reference>
<evidence type="ECO:0000313" key="14">
    <source>
        <dbReference type="Proteomes" id="UP000075840"/>
    </source>
</evidence>
<keyword evidence="12" id="KW-0407">Ion channel</keyword>
<keyword evidence="8" id="KW-0472">Membrane</keyword>
<evidence type="ECO:0000256" key="12">
    <source>
        <dbReference type="ARBA" id="ARBA00023303"/>
    </source>
</evidence>
<evidence type="ECO:0000256" key="1">
    <source>
        <dbReference type="ARBA" id="ARBA00004651"/>
    </source>
</evidence>
<keyword evidence="3" id="KW-0813">Transport</keyword>
<evidence type="ECO:0000256" key="11">
    <source>
        <dbReference type="ARBA" id="ARBA00023214"/>
    </source>
</evidence>